<evidence type="ECO:0000313" key="5">
    <source>
        <dbReference type="WBParaSite" id="ACOC_0000830301-mRNA-1"/>
    </source>
</evidence>
<dbReference type="STRING" id="334426.A0A0R3PRX3"/>
<keyword evidence="2" id="KW-0472">Membrane</keyword>
<dbReference type="WBParaSite" id="ACOC_0000830301-mRNA-1">
    <property type="protein sequence ID" value="ACOC_0000830301-mRNA-1"/>
    <property type="gene ID" value="ACOC_0000830301"/>
</dbReference>
<organism evidence="5">
    <name type="scientific">Angiostrongylus costaricensis</name>
    <name type="common">Nematode worm</name>
    <dbReference type="NCBI Taxonomy" id="334426"/>
    <lineage>
        <taxon>Eukaryota</taxon>
        <taxon>Metazoa</taxon>
        <taxon>Ecdysozoa</taxon>
        <taxon>Nematoda</taxon>
        <taxon>Chromadorea</taxon>
        <taxon>Rhabditida</taxon>
        <taxon>Rhabditina</taxon>
        <taxon>Rhabditomorpha</taxon>
        <taxon>Strongyloidea</taxon>
        <taxon>Metastrongylidae</taxon>
        <taxon>Angiostrongylus</taxon>
    </lineage>
</organism>
<reference evidence="5" key="1">
    <citation type="submission" date="2016-04" db="UniProtKB">
        <authorList>
            <consortium name="WormBaseParasite"/>
        </authorList>
    </citation>
    <scope>IDENTIFICATION</scope>
</reference>
<reference evidence="3 4" key="2">
    <citation type="submission" date="2018-11" db="EMBL/GenBank/DDBJ databases">
        <authorList>
            <consortium name="Pathogen Informatics"/>
        </authorList>
    </citation>
    <scope>NUCLEOTIDE SEQUENCE [LARGE SCALE GENOMIC DNA]</scope>
    <source>
        <strain evidence="3 4">Costa Rica</strain>
    </source>
</reference>
<dbReference type="Proteomes" id="UP000267027">
    <property type="component" value="Unassembled WGS sequence"/>
</dbReference>
<dbReference type="AlphaFoldDB" id="A0A0R3PRX3"/>
<feature type="region of interest" description="Disordered" evidence="1">
    <location>
        <begin position="60"/>
        <end position="90"/>
    </location>
</feature>
<dbReference type="EMBL" id="UYYA01004139">
    <property type="protein sequence ID" value="VDM59889.1"/>
    <property type="molecule type" value="Genomic_DNA"/>
</dbReference>
<evidence type="ECO:0000256" key="1">
    <source>
        <dbReference type="SAM" id="MobiDB-lite"/>
    </source>
</evidence>
<protein>
    <submittedName>
        <fullName evidence="5">G_PROTEIN_RECEP_F1_2 domain-containing protein</fullName>
    </submittedName>
</protein>
<dbReference type="SUPFAM" id="SSF81321">
    <property type="entry name" value="Family A G protein-coupled receptor-like"/>
    <property type="match status" value="1"/>
</dbReference>
<dbReference type="OrthoDB" id="10011262at2759"/>
<sequence>MFGQYHARAIIYTCISQQLVFLNAAMNFALYCLVSKRYRILMRQTIKRLLRVVKAVDRPLKSSGVRQSKSSTAPTTSMEDQSRNHLHIVI</sequence>
<gene>
    <name evidence="3" type="ORF">ACOC_LOCUS8304</name>
</gene>
<name>A0A0R3PRX3_ANGCS</name>
<evidence type="ECO:0000256" key="2">
    <source>
        <dbReference type="SAM" id="Phobius"/>
    </source>
</evidence>
<keyword evidence="2" id="KW-0812">Transmembrane</keyword>
<feature type="transmembrane region" description="Helical" evidence="2">
    <location>
        <begin position="15"/>
        <end position="34"/>
    </location>
</feature>
<evidence type="ECO:0000313" key="3">
    <source>
        <dbReference type="EMBL" id="VDM59889.1"/>
    </source>
</evidence>
<accession>A0A0R3PRX3</accession>
<feature type="compositionally biased region" description="Polar residues" evidence="1">
    <location>
        <begin position="64"/>
        <end position="79"/>
    </location>
</feature>
<keyword evidence="4" id="KW-1185">Reference proteome</keyword>
<keyword evidence="2" id="KW-1133">Transmembrane helix</keyword>
<proteinExistence type="predicted"/>
<dbReference type="Gene3D" id="1.20.1070.10">
    <property type="entry name" value="Rhodopsin 7-helix transmembrane proteins"/>
    <property type="match status" value="1"/>
</dbReference>
<evidence type="ECO:0000313" key="4">
    <source>
        <dbReference type="Proteomes" id="UP000267027"/>
    </source>
</evidence>